<dbReference type="RefSeq" id="WP_060814421.1">
    <property type="nucleotide sequence ID" value="NZ_BSYC01000001.1"/>
</dbReference>
<reference evidence="5 6" key="1">
    <citation type="submission" date="2018-06" db="EMBL/GenBank/DDBJ databases">
        <authorList>
            <consortium name="Pathogen Informatics"/>
            <person name="Doyle S."/>
        </authorList>
    </citation>
    <scope>NUCLEOTIDE SEQUENCE [LARGE SCALE GENOMIC DNA]</scope>
    <source>
        <strain evidence="5 6">NCTC12360</strain>
    </source>
</reference>
<dbReference type="Pfam" id="PF07883">
    <property type="entry name" value="Cupin_2"/>
    <property type="match status" value="1"/>
</dbReference>
<proteinExistence type="predicted"/>
<dbReference type="InterPro" id="IPR009057">
    <property type="entry name" value="Homeodomain-like_sf"/>
</dbReference>
<dbReference type="OrthoDB" id="9799319at2"/>
<dbReference type="InterPro" id="IPR018060">
    <property type="entry name" value="HTH_AraC"/>
</dbReference>
<dbReference type="Gene3D" id="1.10.10.60">
    <property type="entry name" value="Homeodomain-like"/>
    <property type="match status" value="2"/>
</dbReference>
<dbReference type="SUPFAM" id="SSF51182">
    <property type="entry name" value="RmlC-like cupins"/>
    <property type="match status" value="1"/>
</dbReference>
<dbReference type="InterPro" id="IPR014710">
    <property type="entry name" value="RmlC-like_jellyroll"/>
</dbReference>
<dbReference type="SUPFAM" id="SSF46689">
    <property type="entry name" value="Homeodomain-like"/>
    <property type="match status" value="2"/>
</dbReference>
<dbReference type="GO" id="GO:0043565">
    <property type="term" value="F:sequence-specific DNA binding"/>
    <property type="evidence" value="ECO:0007669"/>
    <property type="project" value="InterPro"/>
</dbReference>
<dbReference type="PROSITE" id="PS01124">
    <property type="entry name" value="HTH_ARAC_FAMILY_2"/>
    <property type="match status" value="1"/>
</dbReference>
<evidence type="ECO:0000313" key="6">
    <source>
        <dbReference type="Proteomes" id="UP000254807"/>
    </source>
</evidence>
<gene>
    <name evidence="5" type="primary">melR_2</name>
    <name evidence="5" type="ORF">NCTC12360_03434</name>
</gene>
<feature type="domain" description="HTH araC/xylS-type" evidence="4">
    <location>
        <begin position="187"/>
        <end position="285"/>
    </location>
</feature>
<dbReference type="PANTHER" id="PTHR43280:SF28">
    <property type="entry name" value="HTH-TYPE TRANSCRIPTIONAL ACTIVATOR RHAS"/>
    <property type="match status" value="1"/>
</dbReference>
<name>A0A376H285_ENTGA</name>
<dbReference type="InterPro" id="IPR018062">
    <property type="entry name" value="HTH_AraC-typ_CS"/>
</dbReference>
<dbReference type="Proteomes" id="UP000254807">
    <property type="component" value="Unassembled WGS sequence"/>
</dbReference>
<accession>A0A376H285</accession>
<dbReference type="InterPro" id="IPR011051">
    <property type="entry name" value="RmlC_Cupin_sf"/>
</dbReference>
<evidence type="ECO:0000259" key="4">
    <source>
        <dbReference type="PROSITE" id="PS01124"/>
    </source>
</evidence>
<dbReference type="SMART" id="SM00342">
    <property type="entry name" value="HTH_ARAC"/>
    <property type="match status" value="1"/>
</dbReference>
<dbReference type="Pfam" id="PF12833">
    <property type="entry name" value="HTH_18"/>
    <property type="match status" value="1"/>
</dbReference>
<keyword evidence="2" id="KW-0238">DNA-binding</keyword>
<dbReference type="Gene3D" id="2.60.120.10">
    <property type="entry name" value="Jelly Rolls"/>
    <property type="match status" value="1"/>
</dbReference>
<dbReference type="CDD" id="cd02209">
    <property type="entry name" value="cupin_XRE_C"/>
    <property type="match status" value="1"/>
</dbReference>
<keyword evidence="3" id="KW-0804">Transcription</keyword>
<dbReference type="PANTHER" id="PTHR43280">
    <property type="entry name" value="ARAC-FAMILY TRANSCRIPTIONAL REGULATOR"/>
    <property type="match status" value="1"/>
</dbReference>
<dbReference type="PROSITE" id="PS00041">
    <property type="entry name" value="HTH_ARAC_FAMILY_1"/>
    <property type="match status" value="1"/>
</dbReference>
<evidence type="ECO:0000256" key="3">
    <source>
        <dbReference type="ARBA" id="ARBA00023163"/>
    </source>
</evidence>
<protein>
    <submittedName>
        <fullName evidence="5">AraC family response regulator</fullName>
    </submittedName>
</protein>
<dbReference type="GO" id="GO:0003700">
    <property type="term" value="F:DNA-binding transcription factor activity"/>
    <property type="evidence" value="ECO:0007669"/>
    <property type="project" value="InterPro"/>
</dbReference>
<evidence type="ECO:0000313" key="5">
    <source>
        <dbReference type="EMBL" id="STD84887.1"/>
    </source>
</evidence>
<sequence length="290" mass="33899">MSLYLEIPEINPLFPFKTFTNEGWSITYPHWHKEIEFIYCLEGTVRLGVDDEIIQMHEDEIYFFSSGEPHFFLSSPNSERIVYQFDIKLFQGHDNISPNDRPLAKVFETVVNYSKDWPTPIQKEIQTILLSIYHENQKQREGYQYSILSSLYKLANLLYQLPLKNKKTEKAALDSTLKNRETLFQIDTILDYIESNYLNAITIQDVADHVGFSPSYFSRFFKKNIGMSFTSYLAEYRIHRAKYILGTELVPMAEVAARSGFSSVKTFHHVFKSMVGTSPMKFQKNIFGFH</sequence>
<dbReference type="InterPro" id="IPR013096">
    <property type="entry name" value="Cupin_2"/>
</dbReference>
<evidence type="ECO:0000256" key="1">
    <source>
        <dbReference type="ARBA" id="ARBA00023015"/>
    </source>
</evidence>
<keyword evidence="1" id="KW-0805">Transcription regulation</keyword>
<dbReference type="EMBL" id="UFYW01000001">
    <property type="protein sequence ID" value="STD84887.1"/>
    <property type="molecule type" value="Genomic_DNA"/>
</dbReference>
<evidence type="ECO:0000256" key="2">
    <source>
        <dbReference type="ARBA" id="ARBA00023125"/>
    </source>
</evidence>
<keyword evidence="6" id="KW-1185">Reference proteome</keyword>
<dbReference type="AlphaFoldDB" id="A0A376H285"/>
<organism evidence="5 6">
    <name type="scientific">Enterococcus gallinarum</name>
    <dbReference type="NCBI Taxonomy" id="1353"/>
    <lineage>
        <taxon>Bacteria</taxon>
        <taxon>Bacillati</taxon>
        <taxon>Bacillota</taxon>
        <taxon>Bacilli</taxon>
        <taxon>Lactobacillales</taxon>
        <taxon>Enterococcaceae</taxon>
        <taxon>Enterococcus</taxon>
    </lineage>
</organism>